<name>A0A3B0UW73_9ZZZZ</name>
<feature type="region of interest" description="Disordered" evidence="1">
    <location>
        <begin position="59"/>
        <end position="90"/>
    </location>
</feature>
<reference evidence="3" key="1">
    <citation type="submission" date="2018-06" db="EMBL/GenBank/DDBJ databases">
        <authorList>
            <person name="Zhirakovskaya E."/>
        </authorList>
    </citation>
    <scope>NUCLEOTIDE SEQUENCE</scope>
</reference>
<dbReference type="EMBL" id="UOEX01000125">
    <property type="protein sequence ID" value="VAW35358.1"/>
    <property type="molecule type" value="Genomic_DNA"/>
</dbReference>
<feature type="domain" description="Response regulatory" evidence="2">
    <location>
        <begin position="1"/>
        <end position="51"/>
    </location>
</feature>
<proteinExistence type="predicted"/>
<dbReference type="InterPro" id="IPR011006">
    <property type="entry name" value="CheY-like_superfamily"/>
</dbReference>
<organism evidence="3">
    <name type="scientific">hydrothermal vent metagenome</name>
    <dbReference type="NCBI Taxonomy" id="652676"/>
    <lineage>
        <taxon>unclassified sequences</taxon>
        <taxon>metagenomes</taxon>
        <taxon>ecological metagenomes</taxon>
    </lineage>
</organism>
<dbReference type="PROSITE" id="PS50110">
    <property type="entry name" value="RESPONSE_REGULATORY"/>
    <property type="match status" value="1"/>
</dbReference>
<gene>
    <name evidence="3" type="ORF">MNBD_DELTA03-1550</name>
</gene>
<feature type="compositionally biased region" description="Polar residues" evidence="1">
    <location>
        <begin position="64"/>
        <end position="90"/>
    </location>
</feature>
<protein>
    <recommendedName>
        <fullName evidence="2">Response regulatory domain-containing protein</fullName>
    </recommendedName>
</protein>
<dbReference type="GO" id="GO:0000160">
    <property type="term" value="P:phosphorelay signal transduction system"/>
    <property type="evidence" value="ECO:0007669"/>
    <property type="project" value="InterPro"/>
</dbReference>
<dbReference type="InterPro" id="IPR001789">
    <property type="entry name" value="Sig_transdc_resp-reg_receiver"/>
</dbReference>
<sequence>RTSTRPYVYAIMFSARKSHEEKLMALDGGADDFLVKPCKPSDLRARLGVGRRIIDNALSLRESAPSNPASETDNSAPAPTNNNETPTAKE</sequence>
<evidence type="ECO:0000313" key="3">
    <source>
        <dbReference type="EMBL" id="VAW35358.1"/>
    </source>
</evidence>
<accession>A0A3B0UW73</accession>
<dbReference type="AlphaFoldDB" id="A0A3B0UW73"/>
<dbReference type="SUPFAM" id="SSF52172">
    <property type="entry name" value="CheY-like"/>
    <property type="match status" value="1"/>
</dbReference>
<evidence type="ECO:0000259" key="2">
    <source>
        <dbReference type="PROSITE" id="PS50110"/>
    </source>
</evidence>
<feature type="non-terminal residue" evidence="3">
    <location>
        <position position="1"/>
    </location>
</feature>
<evidence type="ECO:0000256" key="1">
    <source>
        <dbReference type="SAM" id="MobiDB-lite"/>
    </source>
</evidence>
<dbReference type="Gene3D" id="3.40.50.2300">
    <property type="match status" value="1"/>
</dbReference>